<comment type="caution">
    <text evidence="5">The sequence shown here is derived from an EMBL/GenBank/DDBJ whole genome shotgun (WGS) entry which is preliminary data.</text>
</comment>
<reference evidence="5 6" key="1">
    <citation type="submission" date="2024-08" db="EMBL/GenBank/DDBJ databases">
        <title>Insights into the chromosomal genome structure of Flemingia macrophylla.</title>
        <authorList>
            <person name="Ding Y."/>
            <person name="Zhao Y."/>
            <person name="Bi W."/>
            <person name="Wu M."/>
            <person name="Zhao G."/>
            <person name="Gong Y."/>
            <person name="Li W."/>
            <person name="Zhang P."/>
        </authorList>
    </citation>
    <scope>NUCLEOTIDE SEQUENCE [LARGE SCALE GENOMIC DNA]</scope>
    <source>
        <strain evidence="5">DYQJB</strain>
        <tissue evidence="5">Leaf</tissue>
    </source>
</reference>
<proteinExistence type="inferred from homology"/>
<dbReference type="PANTHER" id="PTHR33077">
    <property type="entry name" value="PROTEIN TIFY 4A-RELATED-RELATED"/>
    <property type="match status" value="1"/>
</dbReference>
<dbReference type="SMART" id="SM00979">
    <property type="entry name" value="TIFY"/>
    <property type="match status" value="1"/>
</dbReference>
<evidence type="ECO:0000313" key="6">
    <source>
        <dbReference type="Proteomes" id="UP001603857"/>
    </source>
</evidence>
<dbReference type="PROSITE" id="PS51320">
    <property type="entry name" value="TIFY"/>
    <property type="match status" value="1"/>
</dbReference>
<sequence length="186" mass="20344">MNPWNLTPSNLLSPQLAYPSHLFVEQIPNMGNFSRGVSNDPSASQMTIFYGGQVIVFDDVQADKANDILSFASTGMSQNQKDHAHAFPATISAGSTTRPFPFLMNVIPITANNSVQEHPQAPSKSVVCDLPLARKASLHRFLEKRKDRIAARAPYQTSKSMPWLTLAPNSPLDESDSESNSGFVLV</sequence>
<dbReference type="InterPro" id="IPR018467">
    <property type="entry name" value="CCT_CS"/>
</dbReference>
<feature type="region of interest" description="Disordered" evidence="3">
    <location>
        <begin position="163"/>
        <end position="186"/>
    </location>
</feature>
<comment type="function">
    <text evidence="2">Repressor of jasmonate responses.</text>
</comment>
<feature type="domain" description="Tify" evidence="4">
    <location>
        <begin position="39"/>
        <end position="74"/>
    </location>
</feature>
<dbReference type="Pfam" id="PF06200">
    <property type="entry name" value="tify"/>
    <property type="match status" value="1"/>
</dbReference>
<comment type="similarity">
    <text evidence="1 2">Belongs to the TIFY/JAZ family.</text>
</comment>
<dbReference type="Proteomes" id="UP001603857">
    <property type="component" value="Unassembled WGS sequence"/>
</dbReference>
<dbReference type="AlphaFoldDB" id="A0ABD1NKY7"/>
<name>A0ABD1NKY7_9FABA</name>
<protein>
    <recommendedName>
        <fullName evidence="2">Protein TIFY</fullName>
    </recommendedName>
    <alternativeName>
        <fullName evidence="2">Jasmonate ZIM domain-containing protein</fullName>
    </alternativeName>
</protein>
<dbReference type="Pfam" id="PF09425">
    <property type="entry name" value="Jas_motif"/>
    <property type="match status" value="1"/>
</dbReference>
<evidence type="ECO:0000313" key="5">
    <source>
        <dbReference type="EMBL" id="KAL2348213.1"/>
    </source>
</evidence>
<dbReference type="GO" id="GO:0005634">
    <property type="term" value="C:nucleus"/>
    <property type="evidence" value="ECO:0007669"/>
    <property type="project" value="UniProtKB-SubCell"/>
</dbReference>
<evidence type="ECO:0000256" key="2">
    <source>
        <dbReference type="RuleBase" id="RU369065"/>
    </source>
</evidence>
<keyword evidence="2" id="KW-1184">Jasmonic acid signaling pathway</keyword>
<accession>A0ABD1NKY7</accession>
<dbReference type="InterPro" id="IPR010399">
    <property type="entry name" value="Tify_dom"/>
</dbReference>
<dbReference type="GO" id="GO:2000022">
    <property type="term" value="P:regulation of jasmonic acid mediated signaling pathway"/>
    <property type="evidence" value="ECO:0007669"/>
    <property type="project" value="UniProtKB-UniRule"/>
</dbReference>
<dbReference type="InterPro" id="IPR040390">
    <property type="entry name" value="TIFY/JAZ"/>
</dbReference>
<gene>
    <name evidence="5" type="ORF">Fmac_002213</name>
</gene>
<keyword evidence="2" id="KW-0539">Nucleus</keyword>
<dbReference type="GO" id="GO:0031347">
    <property type="term" value="P:regulation of defense response"/>
    <property type="evidence" value="ECO:0007669"/>
    <property type="project" value="UniProtKB-UniRule"/>
</dbReference>
<dbReference type="PANTHER" id="PTHR33077:SF140">
    <property type="entry name" value="PROTEIN TIFY 10B"/>
    <property type="match status" value="1"/>
</dbReference>
<comment type="domain">
    <text evidence="2">The jas domain is required for interaction with COI1.</text>
</comment>
<evidence type="ECO:0000256" key="1">
    <source>
        <dbReference type="ARBA" id="ARBA00008614"/>
    </source>
</evidence>
<dbReference type="EMBL" id="JBGMDY010000001">
    <property type="protein sequence ID" value="KAL2348213.1"/>
    <property type="molecule type" value="Genomic_DNA"/>
</dbReference>
<evidence type="ECO:0000259" key="4">
    <source>
        <dbReference type="PROSITE" id="PS51320"/>
    </source>
</evidence>
<organism evidence="5 6">
    <name type="scientific">Flemingia macrophylla</name>
    <dbReference type="NCBI Taxonomy" id="520843"/>
    <lineage>
        <taxon>Eukaryota</taxon>
        <taxon>Viridiplantae</taxon>
        <taxon>Streptophyta</taxon>
        <taxon>Embryophyta</taxon>
        <taxon>Tracheophyta</taxon>
        <taxon>Spermatophyta</taxon>
        <taxon>Magnoliopsida</taxon>
        <taxon>eudicotyledons</taxon>
        <taxon>Gunneridae</taxon>
        <taxon>Pentapetalae</taxon>
        <taxon>rosids</taxon>
        <taxon>fabids</taxon>
        <taxon>Fabales</taxon>
        <taxon>Fabaceae</taxon>
        <taxon>Papilionoideae</taxon>
        <taxon>50 kb inversion clade</taxon>
        <taxon>NPAAA clade</taxon>
        <taxon>indigoferoid/millettioid clade</taxon>
        <taxon>Phaseoleae</taxon>
        <taxon>Flemingia</taxon>
    </lineage>
</organism>
<keyword evidence="6" id="KW-1185">Reference proteome</keyword>
<dbReference type="GO" id="GO:0009611">
    <property type="term" value="P:response to wounding"/>
    <property type="evidence" value="ECO:0007669"/>
    <property type="project" value="UniProtKB-UniRule"/>
</dbReference>
<evidence type="ECO:0000256" key="3">
    <source>
        <dbReference type="SAM" id="MobiDB-lite"/>
    </source>
</evidence>
<comment type="subcellular location">
    <subcellularLocation>
        <location evidence="2">Nucleus</location>
    </subcellularLocation>
</comment>